<dbReference type="AlphaFoldDB" id="A0A4S2AJ05"/>
<keyword evidence="3 5" id="KW-1133">Transmembrane helix</keyword>
<keyword evidence="2 5" id="KW-0812">Transmembrane</keyword>
<evidence type="ECO:0000313" key="8">
    <source>
        <dbReference type="Proteomes" id="UP000310532"/>
    </source>
</evidence>
<evidence type="ECO:0000256" key="4">
    <source>
        <dbReference type="ARBA" id="ARBA00023136"/>
    </source>
</evidence>
<keyword evidence="8" id="KW-1185">Reference proteome</keyword>
<proteinExistence type="predicted"/>
<sequence>MDNQLKISGRYLSWRHSVWIFFKAQISAQFASFVDFLVTILLVKAFAVFYLYATFTGSVVGGIVNCAVNYGWVFHASNCKKTHVAVKYLFVWGGSIILNTWGTFALTEWLTGMTWVNGLWGYYIDDVFILSKIIVAVLVAFFWNYHLQRFFVYRNHNIKGFLKHYLENKKDEYEL</sequence>
<gene>
    <name evidence="7" type="ORF">E5355_16255</name>
</gene>
<feature type="transmembrane region" description="Helical" evidence="5">
    <location>
        <begin position="20"/>
        <end position="43"/>
    </location>
</feature>
<evidence type="ECO:0000259" key="6">
    <source>
        <dbReference type="Pfam" id="PF04138"/>
    </source>
</evidence>
<keyword evidence="4 5" id="KW-0472">Membrane</keyword>
<dbReference type="RefSeq" id="WP_136011177.1">
    <property type="nucleotide sequence ID" value="NZ_SRYZ01000053.1"/>
</dbReference>
<dbReference type="EMBL" id="SRYZ01000053">
    <property type="protein sequence ID" value="TGY01027.1"/>
    <property type="molecule type" value="Genomic_DNA"/>
</dbReference>
<dbReference type="GO" id="GO:0000271">
    <property type="term" value="P:polysaccharide biosynthetic process"/>
    <property type="evidence" value="ECO:0007669"/>
    <property type="project" value="InterPro"/>
</dbReference>
<reference evidence="7 8" key="1">
    <citation type="submission" date="2019-04" db="EMBL/GenBank/DDBJ databases">
        <title>Microbes associate with the intestines of laboratory mice.</title>
        <authorList>
            <person name="Navarre W."/>
            <person name="Wong E."/>
            <person name="Huang K."/>
            <person name="Tropini C."/>
            <person name="Ng K."/>
            <person name="Yu B."/>
        </authorList>
    </citation>
    <scope>NUCLEOTIDE SEQUENCE [LARGE SCALE GENOMIC DNA]</scope>
    <source>
        <strain evidence="7 8">NM69_E16B</strain>
    </source>
</reference>
<evidence type="ECO:0000256" key="5">
    <source>
        <dbReference type="SAM" id="Phobius"/>
    </source>
</evidence>
<evidence type="ECO:0000256" key="2">
    <source>
        <dbReference type="ARBA" id="ARBA00022692"/>
    </source>
</evidence>
<organism evidence="7 8">
    <name type="scientific">Bacteroides muris</name>
    <name type="common">ex Afrizal et al. 2022</name>
    <dbReference type="NCBI Taxonomy" id="2516960"/>
    <lineage>
        <taxon>Bacteria</taxon>
        <taxon>Pseudomonadati</taxon>
        <taxon>Bacteroidota</taxon>
        <taxon>Bacteroidia</taxon>
        <taxon>Bacteroidales</taxon>
        <taxon>Bacteroidaceae</taxon>
        <taxon>Bacteroides</taxon>
    </lineage>
</organism>
<comment type="subcellular location">
    <subcellularLocation>
        <location evidence="1">Membrane</location>
        <topology evidence="1">Multi-pass membrane protein</topology>
    </subcellularLocation>
</comment>
<dbReference type="GO" id="GO:0016020">
    <property type="term" value="C:membrane"/>
    <property type="evidence" value="ECO:0007669"/>
    <property type="project" value="UniProtKB-SubCell"/>
</dbReference>
<dbReference type="Pfam" id="PF04138">
    <property type="entry name" value="GtrA_DPMS_TM"/>
    <property type="match status" value="1"/>
</dbReference>
<dbReference type="InterPro" id="IPR007267">
    <property type="entry name" value="GtrA_DPMS_TM"/>
</dbReference>
<dbReference type="Proteomes" id="UP000310532">
    <property type="component" value="Unassembled WGS sequence"/>
</dbReference>
<comment type="caution">
    <text evidence="7">The sequence shown here is derived from an EMBL/GenBank/DDBJ whole genome shotgun (WGS) entry which is preliminary data.</text>
</comment>
<feature type="transmembrane region" description="Helical" evidence="5">
    <location>
        <begin position="49"/>
        <end position="73"/>
    </location>
</feature>
<feature type="transmembrane region" description="Helical" evidence="5">
    <location>
        <begin position="127"/>
        <end position="145"/>
    </location>
</feature>
<feature type="transmembrane region" description="Helical" evidence="5">
    <location>
        <begin position="85"/>
        <end position="107"/>
    </location>
</feature>
<protein>
    <submittedName>
        <fullName evidence="7">GtrA family protein</fullName>
    </submittedName>
</protein>
<feature type="domain" description="GtrA/DPMS transmembrane" evidence="6">
    <location>
        <begin position="30"/>
        <end position="152"/>
    </location>
</feature>
<accession>A0A4S2AJ05</accession>
<name>A0A4S2AJ05_9BACE</name>
<evidence type="ECO:0000313" key="7">
    <source>
        <dbReference type="EMBL" id="TGY01027.1"/>
    </source>
</evidence>
<evidence type="ECO:0000256" key="3">
    <source>
        <dbReference type="ARBA" id="ARBA00022989"/>
    </source>
</evidence>
<evidence type="ECO:0000256" key="1">
    <source>
        <dbReference type="ARBA" id="ARBA00004141"/>
    </source>
</evidence>